<feature type="transmembrane region" description="Helical" evidence="1">
    <location>
        <begin position="87"/>
        <end position="110"/>
    </location>
</feature>
<evidence type="ECO:0000256" key="1">
    <source>
        <dbReference type="SAM" id="Phobius"/>
    </source>
</evidence>
<gene>
    <name evidence="2" type="ORF">A3864_16510</name>
</gene>
<accession>A0AAX1Q641</accession>
<evidence type="ECO:0000313" key="3">
    <source>
        <dbReference type="Proteomes" id="UP000250174"/>
    </source>
</evidence>
<keyword evidence="1" id="KW-0472">Membrane</keyword>
<evidence type="ECO:0008006" key="4">
    <source>
        <dbReference type="Google" id="ProtNLM"/>
    </source>
</evidence>
<dbReference type="AlphaFoldDB" id="A0AAX1Q641"/>
<organism evidence="2 3">
    <name type="scientific">Priestia endophytica</name>
    <dbReference type="NCBI Taxonomy" id="135735"/>
    <lineage>
        <taxon>Bacteria</taxon>
        <taxon>Bacillati</taxon>
        <taxon>Bacillota</taxon>
        <taxon>Bacilli</taxon>
        <taxon>Bacillales</taxon>
        <taxon>Bacillaceae</taxon>
        <taxon>Priestia</taxon>
    </lineage>
</organism>
<dbReference type="Proteomes" id="UP000250174">
    <property type="component" value="Unassembled WGS sequence"/>
</dbReference>
<reference evidence="2 3" key="1">
    <citation type="submission" date="2016-03" db="EMBL/GenBank/DDBJ databases">
        <title>Comparison of Bacillus endophyticus and B. anthracis characteristics using whole genome sequence analysis and microbiological techniques.</title>
        <authorList>
            <person name="Lekota K.E."/>
            <person name="Mafofo J."/>
            <person name="Rees J."/>
            <person name="Muchadeyi F.C."/>
            <person name="Madoroba E."/>
            <person name="Van Heerden H."/>
        </authorList>
    </citation>
    <scope>NUCLEOTIDE SEQUENCE [LARGE SCALE GENOMIC DNA]</scope>
    <source>
        <strain evidence="2 3">3631_10C</strain>
        <plasmid evidence="2">pBEH4</plasmid>
    </source>
</reference>
<comment type="caution">
    <text evidence="2">The sequence shown here is derived from an EMBL/GenBank/DDBJ whole genome shotgun (WGS) entry which is preliminary data.</text>
</comment>
<geneLocation type="plasmid" evidence="2">
    <name>pBEH4</name>
</geneLocation>
<keyword evidence="2" id="KW-0614">Plasmid</keyword>
<proteinExistence type="predicted"/>
<keyword evidence="1" id="KW-0812">Transmembrane</keyword>
<dbReference type="EMBL" id="LVYK01000038">
    <property type="protein sequence ID" value="RAS75113.1"/>
    <property type="molecule type" value="Genomic_DNA"/>
</dbReference>
<protein>
    <recommendedName>
        <fullName evidence="4">SMODS and SLOG-associating 2TM effector domain-containing protein</fullName>
    </recommendedName>
</protein>
<dbReference type="RefSeq" id="WP_111924440.1">
    <property type="nucleotide sequence ID" value="NZ_LVYK01000038.1"/>
</dbReference>
<sequence>MQILKRFKNEIGDNYFNKVKSQIKKLAEFEPSHPRYTDMSVTEKVVDNTRYIVDKTFDHSQHFAKMIDDTVQLLEIKTNNSLRRRSFVLAIITFVLSLAATIFAGLSLFYQLNDKHQNKILSLFNPIIDLWQYFM</sequence>
<evidence type="ECO:0000313" key="2">
    <source>
        <dbReference type="EMBL" id="RAS75113.1"/>
    </source>
</evidence>
<keyword evidence="1" id="KW-1133">Transmembrane helix</keyword>
<name>A0AAX1Q641_9BACI</name>